<dbReference type="Gene3D" id="3.20.20.80">
    <property type="entry name" value="Glycosidases"/>
    <property type="match status" value="1"/>
</dbReference>
<dbReference type="GO" id="GO:0016985">
    <property type="term" value="F:mannan endo-1,4-beta-mannosidase activity"/>
    <property type="evidence" value="ECO:0007669"/>
    <property type="project" value="UniProtKB-UniRule"/>
</dbReference>
<organism evidence="10 11">
    <name type="scientific">Mucilaginibacter terrigena</name>
    <dbReference type="NCBI Taxonomy" id="2492395"/>
    <lineage>
        <taxon>Bacteria</taxon>
        <taxon>Pseudomonadati</taxon>
        <taxon>Bacteroidota</taxon>
        <taxon>Sphingobacteriia</taxon>
        <taxon>Sphingobacteriales</taxon>
        <taxon>Sphingobacteriaceae</taxon>
        <taxon>Mucilaginibacter</taxon>
    </lineage>
</organism>
<evidence type="ECO:0000259" key="9">
    <source>
        <dbReference type="PROSITE" id="PS51764"/>
    </source>
</evidence>
<keyword evidence="4" id="KW-0732">Signal</keyword>
<evidence type="ECO:0000256" key="3">
    <source>
        <dbReference type="ARBA" id="ARBA00023295"/>
    </source>
</evidence>
<dbReference type="PANTHER" id="PTHR40079">
    <property type="entry name" value="MANNAN ENDO-1,4-BETA-MANNOSIDASE E-RELATED"/>
    <property type="match status" value="1"/>
</dbReference>
<evidence type="ECO:0000256" key="8">
    <source>
        <dbReference type="PROSITE-ProRule" id="PRU01100"/>
    </source>
</evidence>
<dbReference type="InterPro" id="IPR017853">
    <property type="entry name" value="GH"/>
</dbReference>
<dbReference type="InterPro" id="IPR016714">
    <property type="entry name" value="MANB/E"/>
</dbReference>
<dbReference type="SUPFAM" id="SSF51445">
    <property type="entry name" value="(Trans)glycosidases"/>
    <property type="match status" value="1"/>
</dbReference>
<keyword evidence="4" id="KW-0964">Secreted</keyword>
<dbReference type="EC" id="3.2.1.78" evidence="4"/>
<dbReference type="InterPro" id="IPR022790">
    <property type="entry name" value="GH26_dom"/>
</dbReference>
<proteinExistence type="inferred from homology"/>
<evidence type="ECO:0000313" key="11">
    <source>
        <dbReference type="Proteomes" id="UP000293331"/>
    </source>
</evidence>
<comment type="caution">
    <text evidence="10">The sequence shown here is derived from an EMBL/GenBank/DDBJ whole genome shotgun (WGS) entry which is preliminary data.</text>
</comment>
<evidence type="ECO:0000313" key="10">
    <source>
        <dbReference type="EMBL" id="RYU90465.1"/>
    </source>
</evidence>
<dbReference type="Proteomes" id="UP000293331">
    <property type="component" value="Unassembled WGS sequence"/>
</dbReference>
<dbReference type="PIRSF" id="PIRSF018168">
    <property type="entry name" value="Mannan-1_4-beta-mannosidase"/>
    <property type="match status" value="1"/>
</dbReference>
<name>A0A4Q5LMW8_9SPHI</name>
<evidence type="ECO:0000256" key="6">
    <source>
        <dbReference type="PIRSR" id="PIRSR018168-2"/>
    </source>
</evidence>
<dbReference type="RefSeq" id="WP_129876025.1">
    <property type="nucleotide sequence ID" value="NZ_SEWG01000003.1"/>
</dbReference>
<feature type="binding site" evidence="6">
    <location>
        <position position="260"/>
    </location>
    <ligand>
        <name>substrate</name>
    </ligand>
</feature>
<feature type="active site" description="Proton donor" evidence="5 8">
    <location>
        <position position="189"/>
    </location>
</feature>
<feature type="chain" id="PRO_5021060721" description="Mannan endo-1,4-beta-mannosidase" evidence="4">
    <location>
        <begin position="23"/>
        <end position="375"/>
    </location>
</feature>
<dbReference type="PROSITE" id="PS51764">
    <property type="entry name" value="GH26"/>
    <property type="match status" value="1"/>
</dbReference>
<dbReference type="PANTHER" id="PTHR40079:SF4">
    <property type="entry name" value="GH26 DOMAIN-CONTAINING PROTEIN-RELATED"/>
    <property type="match status" value="1"/>
</dbReference>
<dbReference type="OrthoDB" id="9803686at2"/>
<evidence type="ECO:0000256" key="5">
    <source>
        <dbReference type="PIRSR" id="PIRSR018168-1"/>
    </source>
</evidence>
<feature type="domain" description="GH26" evidence="9">
    <location>
        <begin position="34"/>
        <end position="359"/>
    </location>
</feature>
<sequence length="375" mass="43145">MKNIYTYVIAGMLLICSLPAMAQLYNPCDKQATHETKQLFYSMQRLVGAGAIFGHHDATAYGVGWCYEPNRSDVKSVTGSYPALYGWDLAKIEHDSTRDINGIPFKLQKKLVREAYDRGGINTFCWHMDNPTNGKTAWDTTNRTVKDLLPGGAYHDVYVKWLEKGANYMAELKGADGEAIPILFRPFHELTGNWFWWCANTSTPEEFKELWRFTIDYMRNTKKLHNLLVVFSVADFNSEADFMLRYPGNDYADFIGFDNYCYKSVPDYQKKLDMRLGILDAIAAKTHKLVCLPETGYEQIPQADWWTKVLLPTIAKHKTSYVMAWRNGRPDHYYAPYPGQVSEQDFIKFFNSPNILFENRLAPLAVYGKYITPGR</sequence>
<evidence type="ECO:0000256" key="4">
    <source>
        <dbReference type="PIRNR" id="PIRNR018168"/>
    </source>
</evidence>
<dbReference type="PRINTS" id="PR00739">
    <property type="entry name" value="GLHYDRLASE26"/>
</dbReference>
<dbReference type="InterPro" id="IPR000805">
    <property type="entry name" value="Glyco_hydro_26"/>
</dbReference>
<feature type="site" description="Plays an important role in maintaining the position of the catalytic nucleophile" evidence="7">
    <location>
        <position position="188"/>
    </location>
</feature>
<dbReference type="GO" id="GO:0005576">
    <property type="term" value="C:extracellular region"/>
    <property type="evidence" value="ECO:0007669"/>
    <property type="project" value="UniProtKB-SubCell"/>
</dbReference>
<feature type="signal peptide" evidence="4">
    <location>
        <begin position="1"/>
        <end position="22"/>
    </location>
</feature>
<accession>A0A4Q5LMW8</accession>
<keyword evidence="3 4" id="KW-0326">Glycosidase</keyword>
<feature type="binding site" evidence="6">
    <location>
        <position position="127"/>
    </location>
    <ligand>
        <name>substrate</name>
    </ligand>
</feature>
<keyword evidence="11" id="KW-1185">Reference proteome</keyword>
<comment type="catalytic activity">
    <reaction evidence="4">
        <text>Random hydrolysis of (1-&gt;4)-beta-D-mannosidic linkages in mannans, galactomannans and glucomannans.</text>
        <dbReference type="EC" id="3.2.1.78"/>
    </reaction>
</comment>
<gene>
    <name evidence="10" type="ORF">EWM62_07350</name>
</gene>
<feature type="binding site" evidence="6">
    <location>
        <position position="194"/>
    </location>
    <ligand>
        <name>substrate</name>
    </ligand>
</feature>
<protein>
    <recommendedName>
        <fullName evidence="4">Mannan endo-1,4-beta-mannosidase</fullName>
        <ecNumber evidence="4">3.2.1.78</ecNumber>
    </recommendedName>
</protein>
<evidence type="ECO:0000256" key="7">
    <source>
        <dbReference type="PIRSR" id="PIRSR018168-3"/>
    </source>
</evidence>
<reference evidence="10 11" key="1">
    <citation type="submission" date="2019-02" db="EMBL/GenBank/DDBJ databases">
        <title>Bacterial novel species Mucilaginibacter sp. 17JY9-4 isolated from soil.</title>
        <authorList>
            <person name="Jung H.-Y."/>
        </authorList>
    </citation>
    <scope>NUCLEOTIDE SEQUENCE [LARGE SCALE GENOMIC DNA]</scope>
    <source>
        <strain evidence="10 11">17JY9-4</strain>
    </source>
</reference>
<keyword evidence="4" id="KW-0119">Carbohydrate metabolism</keyword>
<comment type="subcellular location">
    <subcellularLocation>
        <location evidence="4">Secreted</location>
    </subcellularLocation>
</comment>
<comment type="similarity">
    <text evidence="1 4 8">Belongs to the glycosyl hydrolase 26 family.</text>
</comment>
<dbReference type="EMBL" id="SEWG01000003">
    <property type="protein sequence ID" value="RYU90465.1"/>
    <property type="molecule type" value="Genomic_DNA"/>
</dbReference>
<evidence type="ECO:0000256" key="2">
    <source>
        <dbReference type="ARBA" id="ARBA00022801"/>
    </source>
</evidence>
<keyword evidence="2 4" id="KW-0378">Hydrolase</keyword>
<dbReference type="GO" id="GO:0006080">
    <property type="term" value="P:substituted mannan metabolic process"/>
    <property type="evidence" value="ECO:0007669"/>
    <property type="project" value="UniProtKB-UniRule"/>
</dbReference>
<dbReference type="AlphaFoldDB" id="A0A4Q5LMW8"/>
<dbReference type="Pfam" id="PF02156">
    <property type="entry name" value="Glyco_hydro_26"/>
    <property type="match status" value="1"/>
</dbReference>
<evidence type="ECO:0000256" key="1">
    <source>
        <dbReference type="ARBA" id="ARBA00007754"/>
    </source>
</evidence>
<feature type="active site" description="Nucleophile" evidence="5 8">
    <location>
        <position position="294"/>
    </location>
</feature>